<dbReference type="AlphaFoldDB" id="A0A270NNH9"/>
<dbReference type="Proteomes" id="UP000216433">
    <property type="component" value="Unassembled WGS sequence"/>
</dbReference>
<protein>
    <submittedName>
        <fullName evidence="2">Uncharacterized protein</fullName>
    </submittedName>
</protein>
<proteinExistence type="predicted"/>
<dbReference type="EMBL" id="NJGC01000003">
    <property type="protein sequence ID" value="PAM73673.1"/>
    <property type="molecule type" value="Genomic_DNA"/>
</dbReference>
<evidence type="ECO:0000313" key="2">
    <source>
        <dbReference type="EMBL" id="PAM73673.1"/>
    </source>
</evidence>
<evidence type="ECO:0000256" key="1">
    <source>
        <dbReference type="SAM" id="MobiDB-lite"/>
    </source>
</evidence>
<comment type="caution">
    <text evidence="2">The sequence shown here is derived from an EMBL/GenBank/DDBJ whole genome shotgun (WGS) entry which is preliminary data.</text>
</comment>
<accession>A0A270NNH9</accession>
<gene>
    <name evidence="2" type="ORF">CEK00_03825</name>
</gene>
<organism evidence="2 3">
    <name type="scientific">Stenotrophomonas maltophilia</name>
    <name type="common">Pseudomonas maltophilia</name>
    <name type="synonym">Xanthomonas maltophilia</name>
    <dbReference type="NCBI Taxonomy" id="40324"/>
    <lineage>
        <taxon>Bacteria</taxon>
        <taxon>Pseudomonadati</taxon>
        <taxon>Pseudomonadota</taxon>
        <taxon>Gammaproteobacteria</taxon>
        <taxon>Lysobacterales</taxon>
        <taxon>Lysobacteraceae</taxon>
        <taxon>Stenotrophomonas</taxon>
        <taxon>Stenotrophomonas maltophilia group</taxon>
    </lineage>
</organism>
<name>A0A270NNH9_STEMA</name>
<sequence>MGSDGSAGLEAESRWFLGDFGCQRCRRFFAVAIRRVDHSNDGDRIPQVSPATMHRPDGGDATHAETELVSVLLQTGGSDRARRLWCLLGQSNQSRVEGWRTTA</sequence>
<feature type="compositionally biased region" description="Basic and acidic residues" evidence="1">
    <location>
        <begin position="54"/>
        <end position="63"/>
    </location>
</feature>
<reference evidence="2 3" key="1">
    <citation type="submission" date="2017-06" db="EMBL/GenBank/DDBJ databases">
        <title>Genome sequencing and assembly of Stenotrophomonas maltophilia DF07.</title>
        <authorList>
            <person name="Iyer R."/>
        </authorList>
    </citation>
    <scope>NUCLEOTIDE SEQUENCE [LARGE SCALE GENOMIC DNA]</scope>
    <source>
        <strain evidence="2 3">DF07</strain>
    </source>
</reference>
<evidence type="ECO:0000313" key="3">
    <source>
        <dbReference type="Proteomes" id="UP000216433"/>
    </source>
</evidence>
<feature type="region of interest" description="Disordered" evidence="1">
    <location>
        <begin position="40"/>
        <end position="63"/>
    </location>
</feature>